<evidence type="ECO:0000313" key="2">
    <source>
        <dbReference type="EMBL" id="RDX98039.1"/>
    </source>
</evidence>
<reference evidence="2" key="1">
    <citation type="submission" date="2018-05" db="EMBL/GenBank/DDBJ databases">
        <title>Draft genome of Mucuna pruriens seed.</title>
        <authorList>
            <person name="Nnadi N.E."/>
            <person name="Vos R."/>
            <person name="Hasami M.H."/>
            <person name="Devisetty U.K."/>
            <person name="Aguiy J.C."/>
        </authorList>
    </citation>
    <scope>NUCLEOTIDE SEQUENCE [LARGE SCALE GENOMIC DNA]</scope>
    <source>
        <strain evidence="2">JCA_2017</strain>
    </source>
</reference>
<dbReference type="Proteomes" id="UP000257109">
    <property type="component" value="Unassembled WGS sequence"/>
</dbReference>
<sequence length="122" mass="14178">MFQKICGRWQTLRQPTSYNANDFLLGILWHEANFIGMDLKEAKGKRILSIYRSHVRENRYETHISLRNTHSWRSSSRPPERPLSEKKYVESGSIQEKHCKNTGSGSIACVQLVHSIRSVSNY</sequence>
<name>A0A371H5H4_MUCPR</name>
<comment type="caution">
    <text evidence="2">The sequence shown here is derived from an EMBL/GenBank/DDBJ whole genome shotgun (WGS) entry which is preliminary data.</text>
</comment>
<evidence type="ECO:0000313" key="3">
    <source>
        <dbReference type="Proteomes" id="UP000257109"/>
    </source>
</evidence>
<feature type="non-terminal residue" evidence="2">
    <location>
        <position position="1"/>
    </location>
</feature>
<gene>
    <name evidence="2" type="ORF">CR513_19103</name>
</gene>
<proteinExistence type="predicted"/>
<dbReference type="AlphaFoldDB" id="A0A371H5H4"/>
<feature type="compositionally biased region" description="Basic and acidic residues" evidence="1">
    <location>
        <begin position="78"/>
        <end position="88"/>
    </location>
</feature>
<protein>
    <submittedName>
        <fullName evidence="2">Uncharacterized protein</fullName>
    </submittedName>
</protein>
<feature type="region of interest" description="Disordered" evidence="1">
    <location>
        <begin position="68"/>
        <end position="88"/>
    </location>
</feature>
<evidence type="ECO:0000256" key="1">
    <source>
        <dbReference type="SAM" id="MobiDB-lite"/>
    </source>
</evidence>
<organism evidence="2 3">
    <name type="scientific">Mucuna pruriens</name>
    <name type="common">Velvet bean</name>
    <name type="synonym">Dolichos pruriens</name>
    <dbReference type="NCBI Taxonomy" id="157652"/>
    <lineage>
        <taxon>Eukaryota</taxon>
        <taxon>Viridiplantae</taxon>
        <taxon>Streptophyta</taxon>
        <taxon>Embryophyta</taxon>
        <taxon>Tracheophyta</taxon>
        <taxon>Spermatophyta</taxon>
        <taxon>Magnoliopsida</taxon>
        <taxon>eudicotyledons</taxon>
        <taxon>Gunneridae</taxon>
        <taxon>Pentapetalae</taxon>
        <taxon>rosids</taxon>
        <taxon>fabids</taxon>
        <taxon>Fabales</taxon>
        <taxon>Fabaceae</taxon>
        <taxon>Papilionoideae</taxon>
        <taxon>50 kb inversion clade</taxon>
        <taxon>NPAAA clade</taxon>
        <taxon>indigoferoid/millettioid clade</taxon>
        <taxon>Phaseoleae</taxon>
        <taxon>Mucuna</taxon>
    </lineage>
</organism>
<accession>A0A371H5H4</accession>
<dbReference type="EMBL" id="QJKJ01003521">
    <property type="protein sequence ID" value="RDX98039.1"/>
    <property type="molecule type" value="Genomic_DNA"/>
</dbReference>
<keyword evidence="3" id="KW-1185">Reference proteome</keyword>